<proteinExistence type="predicted"/>
<sequence>MQIADRNYKLRLYQESSRKRHISAAADVDSSLWYRYAPLQNRHIRLLHLEPRSDNDALAFSLTLHSLDGPLPEYEALSYTWGDASETHNVACSGEAGGEGLLQITGNLFKALRRLRGKGRRLVLWVDAVCINQGDVGERSAQVQLMGDIYRSAASVVVWLGESANDSSVAFALARRLCAAAAATPLGDRDRPLDSDGELAALGLPAWTAPDWKSLDVLFWRPWFTRIWVVQEICLAWSATVYCGADEIAWRDLALAVRYFEVRNIGRHVSIDAINMHSMDRVRFRMRPDEWGHPEAASQPPPPLSLNFLLRQFRNSLATQPVDKVYAMLGLAADGGDFVVPDYSKPVAEVYRELARSLLEQSQSLEVLSLVGDPMWKGVDGLPSWVPDWSTMMRERPYLVSAVALACNASPPLPVTGRAAVGFSGDGTRLQLEGVLLDRVRRAGSPSVINPNRPGLMPLSSRIKWVASLARERKEKTRAADMLTWERLVLDMGERYAATGEDMGTVFLRTLVADTWEVSAGDGALRGGEADNEVATTDKSAILAGAYAAYRQVYMYWHSGTTLTPAVENAAYNYNIAVIRASFQRRLIITERRGLVGLGPRSTKVGDCVVLFRGGKTAYVLRECPSKSPGGSGCYEFIGESYVHGMMAGEGFAGSPDLRCFEIV</sequence>
<dbReference type="EnsemblFungi" id="EJT73079">
    <property type="protein sequence ID" value="EJT73079"/>
    <property type="gene ID" value="GGTG_09929"/>
</dbReference>
<reference evidence="2" key="3">
    <citation type="submission" date="2010-09" db="EMBL/GenBank/DDBJ databases">
        <title>Annotation of Gaeumannomyces graminis var. tritici R3-111a-1.</title>
        <authorList>
            <consortium name="The Broad Institute Genome Sequencing Platform"/>
            <person name="Ma L.-J."/>
            <person name="Dead R."/>
            <person name="Young S.K."/>
            <person name="Zeng Q."/>
            <person name="Gargeya S."/>
            <person name="Fitzgerald M."/>
            <person name="Haas B."/>
            <person name="Abouelleil A."/>
            <person name="Alvarado L."/>
            <person name="Arachchi H.M."/>
            <person name="Berlin A."/>
            <person name="Brown A."/>
            <person name="Chapman S.B."/>
            <person name="Chen Z."/>
            <person name="Dunbar C."/>
            <person name="Freedman E."/>
            <person name="Gearin G."/>
            <person name="Gellesch M."/>
            <person name="Goldberg J."/>
            <person name="Griggs A."/>
            <person name="Gujja S."/>
            <person name="Heiman D."/>
            <person name="Howarth C."/>
            <person name="Larson L."/>
            <person name="Lui A."/>
            <person name="MacDonald P.J.P."/>
            <person name="Mehta T."/>
            <person name="Montmayeur A."/>
            <person name="Murphy C."/>
            <person name="Neiman D."/>
            <person name="Pearson M."/>
            <person name="Priest M."/>
            <person name="Roberts A."/>
            <person name="Saif S."/>
            <person name="Shea T."/>
            <person name="Shenoy N."/>
            <person name="Sisk P."/>
            <person name="Stolte C."/>
            <person name="Sykes S."/>
            <person name="Yandava C."/>
            <person name="Wortman J."/>
            <person name="Nusbaum C."/>
            <person name="Birren B."/>
        </authorList>
    </citation>
    <scope>NUCLEOTIDE SEQUENCE</scope>
    <source>
        <strain evidence="2">R3-111a-1</strain>
    </source>
</reference>
<dbReference type="Pfam" id="PF06985">
    <property type="entry name" value="HET"/>
    <property type="match status" value="1"/>
</dbReference>
<dbReference type="PANTHER" id="PTHR24148:SF73">
    <property type="entry name" value="HET DOMAIN PROTEIN (AFU_ORTHOLOGUE AFUA_8G01020)"/>
    <property type="match status" value="1"/>
</dbReference>
<organism evidence="2">
    <name type="scientific">Gaeumannomyces tritici (strain R3-111a-1)</name>
    <name type="common">Wheat and barley take-all root rot fungus</name>
    <name type="synonym">Gaeumannomyces graminis var. tritici</name>
    <dbReference type="NCBI Taxonomy" id="644352"/>
    <lineage>
        <taxon>Eukaryota</taxon>
        <taxon>Fungi</taxon>
        <taxon>Dikarya</taxon>
        <taxon>Ascomycota</taxon>
        <taxon>Pezizomycotina</taxon>
        <taxon>Sordariomycetes</taxon>
        <taxon>Sordariomycetidae</taxon>
        <taxon>Magnaporthales</taxon>
        <taxon>Magnaporthaceae</taxon>
        <taxon>Gaeumannomyces</taxon>
    </lineage>
</organism>
<accession>J3P8U5</accession>
<dbReference type="HOGENOM" id="CLU_004184_7_3_1"/>
<dbReference type="PANTHER" id="PTHR24148">
    <property type="entry name" value="ANKYRIN REPEAT DOMAIN-CONTAINING PROTEIN 39 HOMOLOG-RELATED"/>
    <property type="match status" value="1"/>
</dbReference>
<keyword evidence="4" id="KW-1185">Reference proteome</keyword>
<dbReference type="OrthoDB" id="2157530at2759"/>
<evidence type="ECO:0000313" key="2">
    <source>
        <dbReference type="EMBL" id="EJT73079.1"/>
    </source>
</evidence>
<evidence type="ECO:0000259" key="1">
    <source>
        <dbReference type="Pfam" id="PF06985"/>
    </source>
</evidence>
<gene>
    <name evidence="3" type="primary">20350387</name>
    <name evidence="2" type="ORF">GGTG_09929</name>
</gene>
<protein>
    <recommendedName>
        <fullName evidence="1">Heterokaryon incompatibility domain-containing protein</fullName>
    </recommendedName>
</protein>
<dbReference type="VEuPathDB" id="FungiDB:GGTG_09929"/>
<dbReference type="eggNOG" id="ENOG502RUEI">
    <property type="taxonomic scope" value="Eukaryota"/>
</dbReference>
<dbReference type="RefSeq" id="XP_009226053.1">
    <property type="nucleotide sequence ID" value="XM_009227789.1"/>
</dbReference>
<name>J3P8U5_GAET3</name>
<evidence type="ECO:0000313" key="4">
    <source>
        <dbReference type="Proteomes" id="UP000006039"/>
    </source>
</evidence>
<reference evidence="3" key="5">
    <citation type="submission" date="2018-04" db="UniProtKB">
        <authorList>
            <consortium name="EnsemblFungi"/>
        </authorList>
    </citation>
    <scope>IDENTIFICATION</scope>
    <source>
        <strain evidence="3">R3-111a-1</strain>
    </source>
</reference>
<dbReference type="Pfam" id="PF26639">
    <property type="entry name" value="Het-6_barrel"/>
    <property type="match status" value="1"/>
</dbReference>
<dbReference type="Proteomes" id="UP000006039">
    <property type="component" value="Unassembled WGS sequence"/>
</dbReference>
<reference evidence="4" key="1">
    <citation type="submission" date="2010-07" db="EMBL/GenBank/DDBJ databases">
        <title>The genome sequence of Gaeumannomyces graminis var. tritici strain R3-111a-1.</title>
        <authorList>
            <consortium name="The Broad Institute Genome Sequencing Platform"/>
            <person name="Ma L.-J."/>
            <person name="Dead R."/>
            <person name="Young S."/>
            <person name="Zeng Q."/>
            <person name="Koehrsen M."/>
            <person name="Alvarado L."/>
            <person name="Berlin A."/>
            <person name="Chapman S.B."/>
            <person name="Chen Z."/>
            <person name="Freedman E."/>
            <person name="Gellesch M."/>
            <person name="Goldberg J."/>
            <person name="Griggs A."/>
            <person name="Gujja S."/>
            <person name="Heilman E.R."/>
            <person name="Heiman D."/>
            <person name="Hepburn T."/>
            <person name="Howarth C."/>
            <person name="Jen D."/>
            <person name="Larson L."/>
            <person name="Mehta T."/>
            <person name="Neiman D."/>
            <person name="Pearson M."/>
            <person name="Roberts A."/>
            <person name="Saif S."/>
            <person name="Shea T."/>
            <person name="Shenoy N."/>
            <person name="Sisk P."/>
            <person name="Stolte C."/>
            <person name="Sykes S."/>
            <person name="Walk T."/>
            <person name="White J."/>
            <person name="Yandava C."/>
            <person name="Haas B."/>
            <person name="Nusbaum C."/>
            <person name="Birren B."/>
        </authorList>
    </citation>
    <scope>NUCLEOTIDE SEQUENCE [LARGE SCALE GENOMIC DNA]</scope>
    <source>
        <strain evidence="4">R3-111a-1</strain>
    </source>
</reference>
<reference evidence="3" key="4">
    <citation type="journal article" date="2015" name="G3 (Bethesda)">
        <title>Genome sequences of three phytopathogenic species of the Magnaporthaceae family of fungi.</title>
        <authorList>
            <person name="Okagaki L.H."/>
            <person name="Nunes C.C."/>
            <person name="Sailsbery J."/>
            <person name="Clay B."/>
            <person name="Brown D."/>
            <person name="John T."/>
            <person name="Oh Y."/>
            <person name="Young N."/>
            <person name="Fitzgerald M."/>
            <person name="Haas B.J."/>
            <person name="Zeng Q."/>
            <person name="Young S."/>
            <person name="Adiconis X."/>
            <person name="Fan L."/>
            <person name="Levin J.Z."/>
            <person name="Mitchell T.K."/>
            <person name="Okubara P.A."/>
            <person name="Farman M.L."/>
            <person name="Kohn L.M."/>
            <person name="Birren B."/>
            <person name="Ma L.-J."/>
            <person name="Dean R.A."/>
        </authorList>
    </citation>
    <scope>NUCLEOTIDE SEQUENCE</scope>
    <source>
        <strain evidence="3">R3-111a-1</strain>
    </source>
</reference>
<dbReference type="InterPro" id="IPR010730">
    <property type="entry name" value="HET"/>
</dbReference>
<feature type="domain" description="Heterokaryon incompatibility" evidence="1">
    <location>
        <begin position="74"/>
        <end position="232"/>
    </location>
</feature>
<dbReference type="InterPro" id="IPR052895">
    <property type="entry name" value="HetReg/Transcr_Mod"/>
</dbReference>
<evidence type="ECO:0000313" key="3">
    <source>
        <dbReference type="EnsemblFungi" id="EJT73079"/>
    </source>
</evidence>
<dbReference type="AlphaFoldDB" id="J3P8U5"/>
<dbReference type="GeneID" id="20350387"/>
<dbReference type="EMBL" id="GL385399">
    <property type="protein sequence ID" value="EJT73079.1"/>
    <property type="molecule type" value="Genomic_DNA"/>
</dbReference>
<reference evidence="2" key="2">
    <citation type="submission" date="2010-07" db="EMBL/GenBank/DDBJ databases">
        <authorList>
            <consortium name="The Broad Institute Genome Sequencing Platform"/>
            <consortium name="Broad Institute Genome Sequencing Center for Infectious Disease"/>
            <person name="Ma L.-J."/>
            <person name="Dead R."/>
            <person name="Young S."/>
            <person name="Zeng Q."/>
            <person name="Koehrsen M."/>
            <person name="Alvarado L."/>
            <person name="Berlin A."/>
            <person name="Chapman S.B."/>
            <person name="Chen Z."/>
            <person name="Freedman E."/>
            <person name="Gellesch M."/>
            <person name="Goldberg J."/>
            <person name="Griggs A."/>
            <person name="Gujja S."/>
            <person name="Heilman E.R."/>
            <person name="Heiman D."/>
            <person name="Hepburn T."/>
            <person name="Howarth C."/>
            <person name="Jen D."/>
            <person name="Larson L."/>
            <person name="Mehta T."/>
            <person name="Neiman D."/>
            <person name="Pearson M."/>
            <person name="Roberts A."/>
            <person name="Saif S."/>
            <person name="Shea T."/>
            <person name="Shenoy N."/>
            <person name="Sisk P."/>
            <person name="Stolte C."/>
            <person name="Sykes S."/>
            <person name="Walk T."/>
            <person name="White J."/>
            <person name="Yandava C."/>
            <person name="Haas B."/>
            <person name="Nusbaum C."/>
            <person name="Birren B."/>
        </authorList>
    </citation>
    <scope>NUCLEOTIDE SEQUENCE</scope>
    <source>
        <strain evidence="2">R3-111a-1</strain>
    </source>
</reference>